<dbReference type="RefSeq" id="WP_072783487.1">
    <property type="nucleotide sequence ID" value="NZ_CP045292.1"/>
</dbReference>
<accession>A0A1M6H4Z9</accession>
<sequence>MKKINLLTFFLFLNFASYAQERELETFRDKVYTYVNYDKNNNSEIKSIQLQKDKLLKELEKSFLSFILNEKSHNFDTIKKNAASIGKGIRCTEIRKDYSIKSKEHNIDILVSLNGIYDFGRPEFVSFFIQPFHIENEDYIVYYYKLNGKGKYYIKNLKDNKLLLESEAFSSHRAIANMFQIDENHLLIIEYMDSKGQRAYVLNKSKNNLEQALSFKGKTFIKNTTNYTKSTKLTYEPSRKYLHIAGNENIIDHNNLYKKFIFYDKESQTISYVINNKGELSSAKWINNSFEIDDFYLGNYMHDEPMPMPEPLKTD</sequence>
<dbReference type="AlphaFoldDB" id="A0A1M6H4Z9"/>
<reference evidence="3" key="1">
    <citation type="submission" date="2016-11" db="EMBL/GenBank/DDBJ databases">
        <authorList>
            <person name="Varghese N."/>
            <person name="Submissions S."/>
        </authorList>
    </citation>
    <scope>NUCLEOTIDE SEQUENCE [LARGE SCALE GENOMIC DNA]</scope>
    <source>
        <strain evidence="3">DSM 22807</strain>
    </source>
</reference>
<proteinExistence type="predicted"/>
<protein>
    <submittedName>
        <fullName evidence="2">Uncharacterized protein</fullName>
    </submittedName>
</protein>
<evidence type="ECO:0000313" key="3">
    <source>
        <dbReference type="Proteomes" id="UP000184232"/>
    </source>
</evidence>
<feature type="signal peptide" evidence="1">
    <location>
        <begin position="1"/>
        <end position="19"/>
    </location>
</feature>
<name>A0A1M6H4Z9_9FLAO</name>
<gene>
    <name evidence="2" type="ORF">SAMN05444337_1431</name>
</gene>
<evidence type="ECO:0000256" key="1">
    <source>
        <dbReference type="SAM" id="SignalP"/>
    </source>
</evidence>
<feature type="chain" id="PRO_5013042331" evidence="1">
    <location>
        <begin position="20"/>
        <end position="315"/>
    </location>
</feature>
<evidence type="ECO:0000313" key="2">
    <source>
        <dbReference type="EMBL" id="SHJ17255.1"/>
    </source>
</evidence>
<keyword evidence="3" id="KW-1185">Reference proteome</keyword>
<dbReference type="EMBL" id="FQZH01000002">
    <property type="protein sequence ID" value="SHJ17255.1"/>
    <property type="molecule type" value="Genomic_DNA"/>
</dbReference>
<keyword evidence="1" id="KW-0732">Signal</keyword>
<organism evidence="2 3">
    <name type="scientific">Flavobacterium haoranii</name>
    <dbReference type="NCBI Taxonomy" id="683124"/>
    <lineage>
        <taxon>Bacteria</taxon>
        <taxon>Pseudomonadati</taxon>
        <taxon>Bacteroidota</taxon>
        <taxon>Flavobacteriia</taxon>
        <taxon>Flavobacteriales</taxon>
        <taxon>Flavobacteriaceae</taxon>
        <taxon>Flavobacterium</taxon>
    </lineage>
</organism>
<dbReference type="STRING" id="683124.SAMN05444337_1431"/>
<dbReference type="Proteomes" id="UP000184232">
    <property type="component" value="Unassembled WGS sequence"/>
</dbReference>